<evidence type="ECO:0000313" key="2">
    <source>
        <dbReference type="Proteomes" id="UP000293342"/>
    </source>
</evidence>
<dbReference type="OrthoDB" id="10017887at2"/>
<dbReference type="EMBL" id="SJKD01000001">
    <property type="protein sequence ID" value="TCC53447.1"/>
    <property type="molecule type" value="Genomic_DNA"/>
</dbReference>
<accession>A0A4R0K2Y6</accession>
<proteinExistence type="predicted"/>
<dbReference type="AlphaFoldDB" id="A0A4R0K2Y6"/>
<organism evidence="1 2">
    <name type="scientific">Kribbella capetownensis</name>
    <dbReference type="NCBI Taxonomy" id="1572659"/>
    <lineage>
        <taxon>Bacteria</taxon>
        <taxon>Bacillati</taxon>
        <taxon>Actinomycetota</taxon>
        <taxon>Actinomycetes</taxon>
        <taxon>Propionibacteriales</taxon>
        <taxon>Kribbellaceae</taxon>
        <taxon>Kribbella</taxon>
    </lineage>
</organism>
<name>A0A4R0K2Y6_9ACTN</name>
<dbReference type="Proteomes" id="UP000293342">
    <property type="component" value="Unassembled WGS sequence"/>
</dbReference>
<reference evidence="1 2" key="1">
    <citation type="submission" date="2019-02" db="EMBL/GenBank/DDBJ databases">
        <title>Kribbella capetownensis sp. nov. and Kribbella speibonae sp. nov., isolated from soil.</title>
        <authorList>
            <person name="Curtis S.M."/>
            <person name="Norton I."/>
            <person name="Everest G.J."/>
            <person name="Meyers P.R."/>
        </authorList>
    </citation>
    <scope>NUCLEOTIDE SEQUENCE [LARGE SCALE GENOMIC DNA]</scope>
    <source>
        <strain evidence="1 2">YM53</strain>
    </source>
</reference>
<evidence type="ECO:0008006" key="3">
    <source>
        <dbReference type="Google" id="ProtNLM"/>
    </source>
</evidence>
<evidence type="ECO:0000313" key="1">
    <source>
        <dbReference type="EMBL" id="TCC53447.1"/>
    </source>
</evidence>
<gene>
    <name evidence="1" type="ORF">E0H75_07080</name>
</gene>
<sequence>MVVDPTDETSVYRLAATLATLARDSALWSELAHSRRSAAAALLMRAGERAHANLSRDDALDPNAPAAQQLAALRALARKLIERLHDTLRARNVLIRYFRRDQRDTIGSLHTVFTKYGRPAQSRAMVHAAALSMQPHSKGLKKIKKLAKDPRSGWQVCYNLACYYTQQEDDAQAAIKWLETALTRPGVEELAGAWLAMDPDLELLHPLTRFELLRNSFATRPEES</sequence>
<keyword evidence="2" id="KW-1185">Reference proteome</keyword>
<protein>
    <recommendedName>
        <fullName evidence="3">Tetratricopeptide repeat protein</fullName>
    </recommendedName>
</protein>
<comment type="caution">
    <text evidence="1">The sequence shown here is derived from an EMBL/GenBank/DDBJ whole genome shotgun (WGS) entry which is preliminary data.</text>
</comment>
<dbReference type="RefSeq" id="WP_131512356.1">
    <property type="nucleotide sequence ID" value="NZ_SJKD01000001.1"/>
</dbReference>